<dbReference type="InterPro" id="IPR002469">
    <property type="entry name" value="Peptidase_S9B_N"/>
</dbReference>
<sequence>MMLKGKIFKSLLIAALTCFSWQTSMGQKTFTLEDLNYGGTNFYNMRVQTRYTNWWGDELIKGDVEACYVVNKQTGKEQVLFELKDVNALLDSDKSHQVNHLMSCTFPYSNKTLAYIVTGKQHLLYDWAKKKIEWIQNKETTDVQSWNAQSLSTAYILNNNLFVSDKKGNKTQLTTDGSSDIVYGKAVHRDEFGIYKGLFWSNDGEQLAFYRMDQSMVETYPQVNVFTPIATLEPDKYPMAGRTSHKVTIGIYNASTGKTIYLAVGDPTNRYFTNIQWSPDNKILYLIELNRKQTKMQLDAYDAATGKKIKTLYTEESNKYVHPVTPITFLPWNKNQFILQSEKDGYNHLYLFNTNGELQRQITSGKWVVLDLMGFNSSKKCAYILSTECNPIQNNIFAVDIASGKRTLLDNGKGCHANTYGENNKHRLAVSESGKWIIDNYSEPQVPRNINIINTENKKTLTWFTAPNPWKGYTVPEFTSGSIKAADNQTDLYYRMVKPTNFDPNKKYPTIIYVYGGPGVRNVEARWNYSSRGWETYMAQKGYLLFILDNRGSSDRGLEFEQATFHKLGVEEMKDQMKGVEFLTSLPYVDKNRIGVHGWSFGGFMTTNLITTYPEVFKVGVAGGPVINWEWYEVMYGERYMGTPQDNKEGYNNSNLLNKAKNLKGKLQIIIGMNDPVVVPQHAENFLKSCIDAGTQPDFFIYPGEGHNMRGHSSVHLHERITQYFEDYLKPLKAKE</sequence>
<feature type="chain" id="PRO_5047133925" evidence="1">
    <location>
        <begin position="27"/>
        <end position="736"/>
    </location>
</feature>
<protein>
    <submittedName>
        <fullName evidence="4">S9 family peptidase</fullName>
    </submittedName>
</protein>
<evidence type="ECO:0000259" key="2">
    <source>
        <dbReference type="Pfam" id="PF00326"/>
    </source>
</evidence>
<dbReference type="Pfam" id="PF00930">
    <property type="entry name" value="DPPIV_N"/>
    <property type="match status" value="1"/>
</dbReference>
<comment type="caution">
    <text evidence="4">The sequence shown here is derived from an EMBL/GenBank/DDBJ whole genome shotgun (WGS) entry which is preliminary data.</text>
</comment>
<evidence type="ECO:0000256" key="1">
    <source>
        <dbReference type="SAM" id="SignalP"/>
    </source>
</evidence>
<evidence type="ECO:0000313" key="5">
    <source>
        <dbReference type="Proteomes" id="UP000788426"/>
    </source>
</evidence>
<dbReference type="InterPro" id="IPR001375">
    <property type="entry name" value="Peptidase_S9_cat"/>
</dbReference>
<dbReference type="EMBL" id="JAHXCT010000006">
    <property type="protein sequence ID" value="MBW4769785.1"/>
    <property type="molecule type" value="Genomic_DNA"/>
</dbReference>
<dbReference type="Proteomes" id="UP000788426">
    <property type="component" value="Unassembled WGS sequence"/>
</dbReference>
<feature type="domain" description="Peptidase S9 prolyl oligopeptidase catalytic" evidence="2">
    <location>
        <begin position="534"/>
        <end position="730"/>
    </location>
</feature>
<dbReference type="RefSeq" id="WP_219481867.1">
    <property type="nucleotide sequence ID" value="NZ_JAHXCT010000006.1"/>
</dbReference>
<keyword evidence="1" id="KW-0732">Signal</keyword>
<keyword evidence="5" id="KW-1185">Reference proteome</keyword>
<accession>A0ABS6YE15</accession>
<gene>
    <name evidence="4" type="ORF">KZO38_08445</name>
</gene>
<name>A0ABS6YE15_9BACT</name>
<evidence type="ECO:0000259" key="3">
    <source>
        <dbReference type="Pfam" id="PF00930"/>
    </source>
</evidence>
<evidence type="ECO:0000313" key="4">
    <source>
        <dbReference type="EMBL" id="MBW4769785.1"/>
    </source>
</evidence>
<organism evidence="4 5">
    <name type="scientific">Hoylesella nanceiensis</name>
    <dbReference type="NCBI Taxonomy" id="425941"/>
    <lineage>
        <taxon>Bacteria</taxon>
        <taxon>Pseudomonadati</taxon>
        <taxon>Bacteroidota</taxon>
        <taxon>Bacteroidia</taxon>
        <taxon>Bacteroidales</taxon>
        <taxon>Prevotellaceae</taxon>
        <taxon>Hoylesella</taxon>
    </lineage>
</organism>
<feature type="domain" description="Dipeptidylpeptidase IV N-terminal" evidence="3">
    <location>
        <begin position="120"/>
        <end position="447"/>
    </location>
</feature>
<dbReference type="Pfam" id="PF00326">
    <property type="entry name" value="Peptidase_S9"/>
    <property type="match status" value="1"/>
</dbReference>
<dbReference type="PANTHER" id="PTHR11731">
    <property type="entry name" value="PROTEASE FAMILY S9B,C DIPEPTIDYL-PEPTIDASE IV-RELATED"/>
    <property type="match status" value="1"/>
</dbReference>
<dbReference type="PANTHER" id="PTHR11731:SF193">
    <property type="entry name" value="DIPEPTIDYL PEPTIDASE 9"/>
    <property type="match status" value="1"/>
</dbReference>
<reference evidence="4 5" key="1">
    <citation type="submission" date="2021-07" db="EMBL/GenBank/DDBJ databases">
        <title>Genomic diversity and antimicrobial resistance of Prevotella spp. isolated from chronic lung disease airways.</title>
        <authorList>
            <person name="Webb K.A."/>
            <person name="Olagoke O.S."/>
            <person name="Baird T."/>
            <person name="Neill J."/>
            <person name="Pham A."/>
            <person name="Wells T.J."/>
            <person name="Ramsay K.A."/>
            <person name="Bell S.C."/>
            <person name="Sarovich D.S."/>
            <person name="Price E.P."/>
        </authorList>
    </citation>
    <scope>NUCLEOTIDE SEQUENCE [LARGE SCALE GENOMIC DNA]</scope>
    <source>
        <strain evidence="4 5">SCHI0011.S.12</strain>
    </source>
</reference>
<dbReference type="InterPro" id="IPR050278">
    <property type="entry name" value="Serine_Prot_S9B/DPPIV"/>
</dbReference>
<proteinExistence type="predicted"/>
<feature type="signal peptide" evidence="1">
    <location>
        <begin position="1"/>
        <end position="26"/>
    </location>
</feature>